<evidence type="ECO:0000313" key="6">
    <source>
        <dbReference type="Proteomes" id="UP001341245"/>
    </source>
</evidence>
<dbReference type="Proteomes" id="UP001341245">
    <property type="component" value="Unassembled WGS sequence"/>
</dbReference>
<gene>
    <name evidence="5" type="ORF">QM012_005999</name>
</gene>
<feature type="region of interest" description="Disordered" evidence="1">
    <location>
        <begin position="754"/>
        <end position="781"/>
    </location>
</feature>
<comment type="caution">
    <text evidence="5">The sequence shown here is derived from an EMBL/GenBank/DDBJ whole genome shotgun (WGS) entry which is preliminary data.</text>
</comment>
<keyword evidence="2" id="KW-1133">Transmembrane helix</keyword>
<dbReference type="PROSITE" id="PS51767">
    <property type="entry name" value="PEPTIDASE_A1"/>
    <property type="match status" value="1"/>
</dbReference>
<dbReference type="InterPro" id="IPR021109">
    <property type="entry name" value="Peptidase_aspartic_dom_sf"/>
</dbReference>
<evidence type="ECO:0000256" key="3">
    <source>
        <dbReference type="SAM" id="SignalP"/>
    </source>
</evidence>
<reference evidence="5 6" key="1">
    <citation type="submission" date="2023-11" db="EMBL/GenBank/DDBJ databases">
        <title>Draft genome sequence and annotation of the polyextremotolerant black yeast-like fungus Aureobasidium pullulans NRRL 62042.</title>
        <authorList>
            <person name="Dielentheis-Frenken M.R.E."/>
            <person name="Wibberg D."/>
            <person name="Blank L.M."/>
            <person name="Tiso T."/>
        </authorList>
    </citation>
    <scope>NUCLEOTIDE SEQUENCE [LARGE SCALE GENOMIC DNA]</scope>
    <source>
        <strain evidence="5 6">NRRL 62042</strain>
    </source>
</reference>
<keyword evidence="2" id="KW-0812">Transmembrane</keyword>
<name>A0ABR0TRC0_AURPU</name>
<feature type="transmembrane region" description="Helical" evidence="2">
    <location>
        <begin position="471"/>
        <end position="494"/>
    </location>
</feature>
<keyword evidence="6" id="KW-1185">Reference proteome</keyword>
<evidence type="ECO:0000313" key="5">
    <source>
        <dbReference type="EMBL" id="KAK6006991.1"/>
    </source>
</evidence>
<dbReference type="SUPFAM" id="SSF50630">
    <property type="entry name" value="Acid proteases"/>
    <property type="match status" value="1"/>
</dbReference>
<dbReference type="PANTHER" id="PTHR16861">
    <property type="entry name" value="GLYCOPROTEIN 38"/>
    <property type="match status" value="1"/>
</dbReference>
<proteinExistence type="predicted"/>
<dbReference type="EMBL" id="JASGXD010000003">
    <property type="protein sequence ID" value="KAK6006991.1"/>
    <property type="molecule type" value="Genomic_DNA"/>
</dbReference>
<feature type="compositionally biased region" description="Low complexity" evidence="1">
    <location>
        <begin position="765"/>
        <end position="781"/>
    </location>
</feature>
<keyword evidence="3" id="KW-0732">Signal</keyword>
<evidence type="ECO:0000256" key="1">
    <source>
        <dbReference type="SAM" id="MobiDB-lite"/>
    </source>
</evidence>
<feature type="chain" id="PRO_5045121861" description="Peptidase A1 domain-containing protein" evidence="3">
    <location>
        <begin position="17"/>
        <end position="781"/>
    </location>
</feature>
<organism evidence="5 6">
    <name type="scientific">Aureobasidium pullulans</name>
    <name type="common">Black yeast</name>
    <name type="synonym">Pullularia pullulans</name>
    <dbReference type="NCBI Taxonomy" id="5580"/>
    <lineage>
        <taxon>Eukaryota</taxon>
        <taxon>Fungi</taxon>
        <taxon>Dikarya</taxon>
        <taxon>Ascomycota</taxon>
        <taxon>Pezizomycotina</taxon>
        <taxon>Dothideomycetes</taxon>
        <taxon>Dothideomycetidae</taxon>
        <taxon>Dothideales</taxon>
        <taxon>Saccotheciaceae</taxon>
        <taxon>Aureobasidium</taxon>
    </lineage>
</organism>
<dbReference type="Gene3D" id="2.40.70.10">
    <property type="entry name" value="Acid Proteases"/>
    <property type="match status" value="1"/>
</dbReference>
<sequence length="781" mass="85508">MRHILLLISISLGVYASIPRSLSYDTTVGPDGPWNALTQTVSWPQQNITLLPSLTKTNLFVHSDACSNPISACPQSQTSLWAGLSGTWSWMNSNPFSASTWDTSLGPLNLSGQASYISDRITLQSTGQHDSYLDFTANAIDQSINVNYPSQSAWYTLDTGFFSLYGAQAHVEYTSVNGSDVSLNTTLPLAYVQDAIPSAFYGLHIGSALTSSSIPGSLVLGGYDKARCLTTPIVSNTDTFELIDVGLGVASGDSPFQSDEQLPIHNLLRTSGVSTFKAYPNPGVPYLYLPYETCATIAKYLPIDFNETLGLYIWNTSVPSYQDIMTSPSYLSFNFSSGTSTSTIYLPFALLNLTLEWPLVSFPTQYFPCSPYQSPDGRFHLGRAFLQGAFMAQNWQTGKLMLAQAPGPDMADSSLATISPNDTSTVSPMIKAPSWDSTWASKLTPFQRNETKVSEPTDDVTTRHDDLSPGATAGIVIGTVAVLVLIAGVCWAWVRRQKMKVAQADDEKISSRGMVEICETGSAASSSLPSEIWAPGKHGLTLDPIELDAAALNELHADLLLGLCASVSLTLFLSSNSHNTSSYVKMEYRESKAAQHAAFVHDQLFKADALYDEGAHGDCLALLFDLIENYNMSPLPRMKTLVMLCALDDDWEYAEACRLEAEDVWHHCDKHPEEGYDKAVLAKFRGSLDSLLEDMTMDPAKTVSEMVDEEIDYRMRLMGDGSVKAPPGSQSHMTFEERVDMFHTAQRGALEEYYTTSRSGDRPDSQQQRQTHSHTQAAHEG</sequence>
<dbReference type="PANTHER" id="PTHR16861:SF4">
    <property type="entry name" value="SH3 DOMAIN PROTEIN (AFU_ORTHOLOGUE AFUA_1G13610)"/>
    <property type="match status" value="1"/>
</dbReference>
<feature type="domain" description="Peptidase A1" evidence="4">
    <location>
        <begin position="35"/>
        <end position="403"/>
    </location>
</feature>
<evidence type="ECO:0000259" key="4">
    <source>
        <dbReference type="PROSITE" id="PS51767"/>
    </source>
</evidence>
<dbReference type="InterPro" id="IPR033121">
    <property type="entry name" value="PEPTIDASE_A1"/>
</dbReference>
<accession>A0ABR0TRC0</accession>
<evidence type="ECO:0000256" key="2">
    <source>
        <dbReference type="SAM" id="Phobius"/>
    </source>
</evidence>
<keyword evidence="2" id="KW-0472">Membrane</keyword>
<feature type="signal peptide" evidence="3">
    <location>
        <begin position="1"/>
        <end position="16"/>
    </location>
</feature>
<protein>
    <recommendedName>
        <fullName evidence="4">Peptidase A1 domain-containing protein</fullName>
    </recommendedName>
</protein>